<name>A0A0R1KI97_9LACO</name>
<dbReference type="OrthoDB" id="2310526at2"/>
<evidence type="ECO:0000313" key="2">
    <source>
        <dbReference type="Proteomes" id="UP000051248"/>
    </source>
</evidence>
<comment type="caution">
    <text evidence="1">The sequence shown here is derived from an EMBL/GenBank/DDBJ whole genome shotgun (WGS) entry which is preliminary data.</text>
</comment>
<sequence>MDVISLVQSIEDDYGMDCKLWPENDARLKKLREWYIKNSDEKKRNVPYSDILKIQKALDEQIPKKKICEIFEISLGKLAHDIELGKLSDTKWKNGGR</sequence>
<dbReference type="Proteomes" id="UP000051248">
    <property type="component" value="Unassembled WGS sequence"/>
</dbReference>
<dbReference type="STRING" id="1423775.FD03_GL002580"/>
<gene>
    <name evidence="1" type="ORF">FD03_GL002580</name>
</gene>
<dbReference type="RefSeq" id="WP_025025283.1">
    <property type="nucleotide sequence ID" value="NZ_AZDZ01000005.1"/>
</dbReference>
<dbReference type="EMBL" id="AZDZ01000005">
    <property type="protein sequence ID" value="KRK80257.1"/>
    <property type="molecule type" value="Genomic_DNA"/>
</dbReference>
<dbReference type="PATRIC" id="fig|1423775.4.peg.2625"/>
<reference evidence="1 2" key="1">
    <citation type="journal article" date="2015" name="Genome Announc.">
        <title>Expanding the biotechnology potential of lactobacilli through comparative genomics of 213 strains and associated genera.</title>
        <authorList>
            <person name="Sun Z."/>
            <person name="Harris H.M."/>
            <person name="McCann A."/>
            <person name="Guo C."/>
            <person name="Argimon S."/>
            <person name="Zhang W."/>
            <person name="Yang X."/>
            <person name="Jeffery I.B."/>
            <person name="Cooney J.C."/>
            <person name="Kagawa T.F."/>
            <person name="Liu W."/>
            <person name="Song Y."/>
            <person name="Salvetti E."/>
            <person name="Wrobel A."/>
            <person name="Rasinkangas P."/>
            <person name="Parkhill J."/>
            <person name="Rea M.C."/>
            <person name="O'Sullivan O."/>
            <person name="Ritari J."/>
            <person name="Douillard F.P."/>
            <person name="Paul Ross R."/>
            <person name="Yang R."/>
            <person name="Briner A.E."/>
            <person name="Felis G.E."/>
            <person name="de Vos W.M."/>
            <person name="Barrangou R."/>
            <person name="Klaenhammer T.R."/>
            <person name="Caufield P.W."/>
            <person name="Cui Y."/>
            <person name="Zhang H."/>
            <person name="O'Toole P.W."/>
        </authorList>
    </citation>
    <scope>NUCLEOTIDE SEQUENCE [LARGE SCALE GENOMIC DNA]</scope>
    <source>
        <strain evidence="1 2">DSM 19682</strain>
    </source>
</reference>
<organism evidence="1 2">
    <name type="scientific">Companilactobacillus nodensis DSM 19682 = JCM 14932 = NBRC 107160</name>
    <dbReference type="NCBI Taxonomy" id="1423775"/>
    <lineage>
        <taxon>Bacteria</taxon>
        <taxon>Bacillati</taxon>
        <taxon>Bacillota</taxon>
        <taxon>Bacilli</taxon>
        <taxon>Lactobacillales</taxon>
        <taxon>Lactobacillaceae</taxon>
        <taxon>Companilactobacillus</taxon>
    </lineage>
</organism>
<evidence type="ECO:0000313" key="1">
    <source>
        <dbReference type="EMBL" id="KRK80257.1"/>
    </source>
</evidence>
<proteinExistence type="predicted"/>
<keyword evidence="2" id="KW-1185">Reference proteome</keyword>
<accession>A0A0R1KI97</accession>
<protein>
    <submittedName>
        <fullName evidence="1">Uncharacterized protein</fullName>
    </submittedName>
</protein>
<dbReference type="AlphaFoldDB" id="A0A0R1KI97"/>